<gene>
    <name evidence="2" type="ORF">J2T57_002069</name>
</gene>
<dbReference type="InterPro" id="IPR018959">
    <property type="entry name" value="DUF1989"/>
</dbReference>
<dbReference type="AlphaFoldDB" id="A0AAE3KBR7"/>
<organism evidence="2 3">
    <name type="scientific">Natronocella acetinitrilica</name>
    <dbReference type="NCBI Taxonomy" id="414046"/>
    <lineage>
        <taxon>Bacteria</taxon>
        <taxon>Pseudomonadati</taxon>
        <taxon>Pseudomonadota</taxon>
        <taxon>Gammaproteobacteria</taxon>
        <taxon>Chromatiales</taxon>
        <taxon>Ectothiorhodospiraceae</taxon>
        <taxon>Natronocella</taxon>
    </lineage>
</organism>
<reference evidence="2" key="1">
    <citation type="submission" date="2022-03" db="EMBL/GenBank/DDBJ databases">
        <title>Genomic Encyclopedia of Type Strains, Phase III (KMG-III): the genomes of soil and plant-associated and newly described type strains.</title>
        <authorList>
            <person name="Whitman W."/>
        </authorList>
    </citation>
    <scope>NUCLEOTIDE SEQUENCE</scope>
    <source>
        <strain evidence="2">ANL 6-2</strain>
    </source>
</reference>
<dbReference type="Pfam" id="PF09347">
    <property type="entry name" value="DUF1989"/>
    <property type="match status" value="1"/>
</dbReference>
<evidence type="ECO:0000313" key="2">
    <source>
        <dbReference type="EMBL" id="MCP1674931.1"/>
    </source>
</evidence>
<accession>A0AAE3KBR7</accession>
<feature type="domain" description="DUF1989" evidence="1">
    <location>
        <begin position="7"/>
        <end position="168"/>
    </location>
</feature>
<protein>
    <submittedName>
        <fullName evidence="2">Uncharacterized protein YcgI (DUF1989 family)</fullName>
    </submittedName>
</protein>
<sequence length="202" mass="22077">MIEKKIEIPAGHGKAVELRSGDHITIVMVEGPQVADTWAFCSSNLDEYVSTEHTRSCLDRLTPRAGQAFYSNQRRPLLTIVEDTSPGVHDLLLSACDQARYTLLGHPAAHRNCVDNLVEALAELGLTAPEIPSPINIFEHVAIRSDGELLIEPPLGRAGDTITLRAEDSLAVVVSACPMDIVSTNGADRRPKPLELRLERQQ</sequence>
<dbReference type="EMBL" id="JALJXV010000004">
    <property type="protein sequence ID" value="MCP1674931.1"/>
    <property type="molecule type" value="Genomic_DNA"/>
</dbReference>
<name>A0AAE3KBR7_9GAMM</name>
<dbReference type="PANTHER" id="PTHR31527">
    <property type="entry name" value="RE64534P"/>
    <property type="match status" value="1"/>
</dbReference>
<keyword evidence="3" id="KW-1185">Reference proteome</keyword>
<dbReference type="RefSeq" id="WP_253477554.1">
    <property type="nucleotide sequence ID" value="NZ_JALJXV010000004.1"/>
</dbReference>
<comment type="caution">
    <text evidence="2">The sequence shown here is derived from an EMBL/GenBank/DDBJ whole genome shotgun (WGS) entry which is preliminary data.</text>
</comment>
<proteinExistence type="predicted"/>
<evidence type="ECO:0000313" key="3">
    <source>
        <dbReference type="Proteomes" id="UP001205843"/>
    </source>
</evidence>
<dbReference type="Proteomes" id="UP001205843">
    <property type="component" value="Unassembled WGS sequence"/>
</dbReference>
<dbReference type="PANTHER" id="PTHR31527:SF0">
    <property type="entry name" value="RE64534P"/>
    <property type="match status" value="1"/>
</dbReference>
<evidence type="ECO:0000259" key="1">
    <source>
        <dbReference type="Pfam" id="PF09347"/>
    </source>
</evidence>